<evidence type="ECO:0000256" key="4">
    <source>
        <dbReference type="ARBA" id="ARBA00022801"/>
    </source>
</evidence>
<dbReference type="RefSeq" id="WP_112881537.1">
    <property type="nucleotide sequence ID" value="NZ_QLUW01000001.1"/>
</dbReference>
<evidence type="ECO:0000259" key="13">
    <source>
        <dbReference type="Pfam" id="PF11975"/>
    </source>
</evidence>
<dbReference type="OrthoDB" id="9808275at2"/>
<evidence type="ECO:0000256" key="11">
    <source>
        <dbReference type="PIRSR" id="PIRSR601088-4"/>
    </source>
</evidence>
<accession>A0A328UDJ8</accession>
<keyword evidence="8 12" id="KW-0326">Glycosidase</keyword>
<comment type="caution">
    <text evidence="14">The sequence shown here is derived from an EMBL/GenBank/DDBJ whole genome shotgun (WGS) entry which is preliminary data.</text>
</comment>
<dbReference type="EMBL" id="QLUW01000001">
    <property type="protein sequence ID" value="RAP78414.1"/>
    <property type="molecule type" value="Genomic_DNA"/>
</dbReference>
<dbReference type="PRINTS" id="PR00732">
    <property type="entry name" value="GLHYDRLASE4"/>
</dbReference>
<dbReference type="PANTHER" id="PTHR32092:SF6">
    <property type="entry name" value="ALPHA-GALACTOSIDASE"/>
    <property type="match status" value="1"/>
</dbReference>
<feature type="binding site" evidence="9">
    <location>
        <position position="147"/>
    </location>
    <ligand>
        <name>substrate</name>
    </ligand>
</feature>
<feature type="binding site" evidence="10">
    <location>
        <position position="168"/>
    </location>
    <ligand>
        <name>Mn(2+)</name>
        <dbReference type="ChEBI" id="CHEBI:29035"/>
    </ligand>
</feature>
<dbReference type="GO" id="GO:0004553">
    <property type="term" value="F:hydrolase activity, hydrolyzing O-glycosyl compounds"/>
    <property type="evidence" value="ECO:0007669"/>
    <property type="project" value="InterPro"/>
</dbReference>
<dbReference type="Pfam" id="PF11975">
    <property type="entry name" value="Glyco_hydro_4C"/>
    <property type="match status" value="1"/>
</dbReference>
<reference evidence="14 15" key="1">
    <citation type="submission" date="2018-06" db="EMBL/GenBank/DDBJ databases">
        <title>Paenibacillus montanisoli sp. nov., isolated from mountain area soil.</title>
        <authorList>
            <person name="Wu M."/>
        </authorList>
    </citation>
    <scope>NUCLEOTIDE SEQUENCE [LARGE SCALE GENOMIC DNA]</scope>
    <source>
        <strain evidence="14 15">RA17</strain>
    </source>
</reference>
<evidence type="ECO:0000256" key="3">
    <source>
        <dbReference type="ARBA" id="ARBA00022723"/>
    </source>
</evidence>
<dbReference type="Proteomes" id="UP000249260">
    <property type="component" value="Unassembled WGS sequence"/>
</dbReference>
<dbReference type="CDD" id="cd05297">
    <property type="entry name" value="GH4_alpha_glucosidase_galactosidase"/>
    <property type="match status" value="1"/>
</dbReference>
<dbReference type="NCBIfam" id="NF011657">
    <property type="entry name" value="PRK15076.1"/>
    <property type="match status" value="1"/>
</dbReference>
<comment type="cofactor">
    <cofactor evidence="1">
        <name>Mn(2+)</name>
        <dbReference type="ChEBI" id="CHEBI:29035"/>
    </cofactor>
</comment>
<dbReference type="Gene3D" id="3.90.1820.10">
    <property type="entry name" value="AglA-like glucosidase"/>
    <property type="match status" value="1"/>
</dbReference>
<dbReference type="InterPro" id="IPR053715">
    <property type="entry name" value="GH4_Enzyme_sf"/>
</dbReference>
<evidence type="ECO:0000256" key="12">
    <source>
        <dbReference type="RuleBase" id="RU361152"/>
    </source>
</evidence>
<evidence type="ECO:0000256" key="8">
    <source>
        <dbReference type="ARBA" id="ARBA00023295"/>
    </source>
</evidence>
<feature type="binding site" evidence="10">
    <location>
        <position position="198"/>
    </location>
    <ligand>
        <name>Mn(2+)</name>
        <dbReference type="ChEBI" id="CHEBI:29035"/>
    </ligand>
</feature>
<comment type="cofactor">
    <cofactor evidence="12">
        <name>NAD(+)</name>
        <dbReference type="ChEBI" id="CHEBI:57540"/>
    </cofactor>
    <text evidence="12">Binds 1 NAD(+) per subunit.</text>
</comment>
<evidence type="ECO:0000256" key="1">
    <source>
        <dbReference type="ARBA" id="ARBA00001936"/>
    </source>
</evidence>
<dbReference type="GO" id="GO:0016616">
    <property type="term" value="F:oxidoreductase activity, acting on the CH-OH group of donors, NAD or NADP as acceptor"/>
    <property type="evidence" value="ECO:0007669"/>
    <property type="project" value="InterPro"/>
</dbReference>
<feature type="domain" description="Glycosyl hydrolase family 4 C-terminal" evidence="13">
    <location>
        <begin position="193"/>
        <end position="414"/>
    </location>
</feature>
<dbReference type="InterPro" id="IPR036291">
    <property type="entry name" value="NAD(P)-bd_dom_sf"/>
</dbReference>
<proteinExistence type="inferred from homology"/>
<organism evidence="14 15">
    <name type="scientific">Paenibacillus montanisoli</name>
    <dbReference type="NCBI Taxonomy" id="2081970"/>
    <lineage>
        <taxon>Bacteria</taxon>
        <taxon>Bacillati</taxon>
        <taxon>Bacillota</taxon>
        <taxon>Bacilli</taxon>
        <taxon>Bacillales</taxon>
        <taxon>Paenibacillaceae</taxon>
        <taxon>Paenibacillus</taxon>
    </lineage>
</organism>
<protein>
    <submittedName>
        <fullName evidence="14">Alpha-glucosidase/alpha-galactosidase</fullName>
    </submittedName>
</protein>
<feature type="site" description="Increases basicity of active site Tyr" evidence="11">
    <location>
        <position position="109"/>
    </location>
</feature>
<keyword evidence="7" id="KW-0119">Carbohydrate metabolism</keyword>
<evidence type="ECO:0000256" key="6">
    <source>
        <dbReference type="ARBA" id="ARBA00023211"/>
    </source>
</evidence>
<evidence type="ECO:0000313" key="15">
    <source>
        <dbReference type="Proteomes" id="UP000249260"/>
    </source>
</evidence>
<dbReference type="InterPro" id="IPR015955">
    <property type="entry name" value="Lactate_DH/Glyco_Ohase_4_C"/>
</dbReference>
<dbReference type="InterPro" id="IPR001088">
    <property type="entry name" value="Glyco_hydro_4"/>
</dbReference>
<keyword evidence="6 10" id="KW-0464">Manganese</keyword>
<dbReference type="Pfam" id="PF02056">
    <property type="entry name" value="Glyco_hydro_4"/>
    <property type="match status" value="1"/>
</dbReference>
<sequence>MFKITFIGAGSLTFTRNFLSDLMTYPEFDGSEICLMDIDEKKLGMMDALARKMIAQESLNMRVHSTTDRREALRNADYVIITIQVGGLDAFALDIEIPRKHGVLQCVGDTMGPGGVFRGLRHLSVISEIYKELEEVSPDALVLQYSNPMGIICRAVAASSSIRTVGLCHSVQGTSEQLAQFIGAPYGEIDYWVAGINHMAWFLEFNWNSKDAYPLLRQSYNDPEIYGMEPVRFDLMKHFGYFVTESSGHASEYYPYFRKRQEQIDELVTKFTHPSTDWYGFGRTAGALDYTRNERVADYYQFFEKQLAPDANIPICRSNEYGVRIIHAIETNSLLRINGNVTNNGSIFNLPKEACVEVPCIVDASGIRPCIVGELPVQLAALNQTNLNVQELAVQGFLHRDKSLIYQAVKLDPLAGAACTLEQIDSLVTEMFESQAEWLPQFKS</sequence>
<evidence type="ECO:0000256" key="5">
    <source>
        <dbReference type="ARBA" id="ARBA00023027"/>
    </source>
</evidence>
<evidence type="ECO:0000313" key="14">
    <source>
        <dbReference type="EMBL" id="RAP78414.1"/>
    </source>
</evidence>
<gene>
    <name evidence="14" type="ORF">DL346_08315</name>
</gene>
<dbReference type="GO" id="GO:0005975">
    <property type="term" value="P:carbohydrate metabolic process"/>
    <property type="evidence" value="ECO:0007669"/>
    <property type="project" value="InterPro"/>
</dbReference>
<keyword evidence="5 12" id="KW-0520">NAD</keyword>
<evidence type="ECO:0000256" key="7">
    <source>
        <dbReference type="ARBA" id="ARBA00023277"/>
    </source>
</evidence>
<keyword evidence="4 12" id="KW-0378">Hydrolase</keyword>
<evidence type="ECO:0000256" key="9">
    <source>
        <dbReference type="PIRSR" id="PIRSR601088-2"/>
    </source>
</evidence>
<keyword evidence="15" id="KW-1185">Reference proteome</keyword>
<dbReference type="GO" id="GO:0046872">
    <property type="term" value="F:metal ion binding"/>
    <property type="evidence" value="ECO:0007669"/>
    <property type="project" value="UniProtKB-KW"/>
</dbReference>
<keyword evidence="10" id="KW-0170">Cobalt</keyword>
<keyword evidence="3 10" id="KW-0479">Metal-binding</keyword>
<keyword evidence="10" id="KW-0408">Iron</keyword>
<keyword evidence="10" id="KW-0533">Nickel</keyword>
<dbReference type="PANTHER" id="PTHR32092">
    <property type="entry name" value="6-PHOSPHO-BETA-GLUCOSIDASE-RELATED"/>
    <property type="match status" value="1"/>
</dbReference>
<dbReference type="SUPFAM" id="SSF56327">
    <property type="entry name" value="LDH C-terminal domain-like"/>
    <property type="match status" value="1"/>
</dbReference>
<dbReference type="AlphaFoldDB" id="A0A328UDJ8"/>
<evidence type="ECO:0000256" key="10">
    <source>
        <dbReference type="PIRSR" id="PIRSR601088-3"/>
    </source>
</evidence>
<dbReference type="InterPro" id="IPR022616">
    <property type="entry name" value="Glyco_hydro_4_C"/>
</dbReference>
<comment type="similarity">
    <text evidence="2 12">Belongs to the glycosyl hydrolase 4 family.</text>
</comment>
<evidence type="ECO:0000256" key="2">
    <source>
        <dbReference type="ARBA" id="ARBA00010141"/>
    </source>
</evidence>
<name>A0A328UDJ8_9BACL</name>
<dbReference type="SUPFAM" id="SSF51735">
    <property type="entry name" value="NAD(P)-binding Rossmann-fold domains"/>
    <property type="match status" value="1"/>
</dbReference>